<accession>A0A0F9VGR5</accession>
<sequence>MMIKTIKLKDGCTLEIHPDEDVESPRSWDNIGQMVCFHKNLNLGDEHELKHDDYNSWDEMENVIEASNDVAVILPLYLMNHSGLAIQTTPFGCRWDSGQIGFIFCTKAMAESTFGGTNTLKTEIRRKTRQCLIGEVETYDQYLRGDVYRFVLRGPPYEHCDGKGPNLNSCWGFYGDNPSENGMRDHLDKKYWKELES</sequence>
<dbReference type="EMBL" id="LAZR01000049">
    <property type="protein sequence ID" value="KKN99032.1"/>
    <property type="molecule type" value="Genomic_DNA"/>
</dbReference>
<name>A0A0F9VGR5_9ZZZZ</name>
<reference evidence="1" key="1">
    <citation type="journal article" date="2015" name="Nature">
        <title>Complex archaea that bridge the gap between prokaryotes and eukaryotes.</title>
        <authorList>
            <person name="Spang A."/>
            <person name="Saw J.H."/>
            <person name="Jorgensen S.L."/>
            <person name="Zaremba-Niedzwiedzka K."/>
            <person name="Martijn J."/>
            <person name="Lind A.E."/>
            <person name="van Eijk R."/>
            <person name="Schleper C."/>
            <person name="Guy L."/>
            <person name="Ettema T.J."/>
        </authorList>
    </citation>
    <scope>NUCLEOTIDE SEQUENCE</scope>
</reference>
<evidence type="ECO:0000313" key="1">
    <source>
        <dbReference type="EMBL" id="KKN99032.1"/>
    </source>
</evidence>
<comment type="caution">
    <text evidence="1">The sequence shown here is derived from an EMBL/GenBank/DDBJ whole genome shotgun (WGS) entry which is preliminary data.</text>
</comment>
<organism evidence="1">
    <name type="scientific">marine sediment metagenome</name>
    <dbReference type="NCBI Taxonomy" id="412755"/>
    <lineage>
        <taxon>unclassified sequences</taxon>
        <taxon>metagenomes</taxon>
        <taxon>ecological metagenomes</taxon>
    </lineage>
</organism>
<gene>
    <name evidence="1" type="ORF">LCGC14_0142770</name>
</gene>
<protein>
    <submittedName>
        <fullName evidence="1">Uncharacterized protein</fullName>
    </submittedName>
</protein>
<dbReference type="AlphaFoldDB" id="A0A0F9VGR5"/>
<proteinExistence type="predicted"/>